<protein>
    <submittedName>
        <fullName evidence="2">Uncharacterized protein</fullName>
    </submittedName>
</protein>
<dbReference type="RefSeq" id="WP_234932240.1">
    <property type="nucleotide sequence ID" value="NZ_BRLF01000001.1"/>
</dbReference>
<dbReference type="Proteomes" id="UP001058167">
    <property type="component" value="Unassembled WGS sequence"/>
</dbReference>
<evidence type="ECO:0000313" key="4">
    <source>
        <dbReference type="Proteomes" id="UP001165145"/>
    </source>
</evidence>
<reference evidence="2" key="2">
    <citation type="submission" date="2023-02" db="EMBL/GenBank/DDBJ databases">
        <title>Pectobacterium carotovorum subsp. carotovorum NBRC 12380.</title>
        <authorList>
            <person name="Ichikawa N."/>
            <person name="Sato H."/>
            <person name="Tonouchi N."/>
        </authorList>
    </citation>
    <scope>NUCLEOTIDE SEQUENCE</scope>
    <source>
        <strain evidence="2">NBRC 12380</strain>
    </source>
</reference>
<evidence type="ECO:0000313" key="3">
    <source>
        <dbReference type="Proteomes" id="UP001058167"/>
    </source>
</evidence>
<dbReference type="Gene3D" id="3.10.450.10">
    <property type="match status" value="1"/>
</dbReference>
<dbReference type="AlphaFoldDB" id="A0AAI9KXV0"/>
<dbReference type="InterPro" id="IPR046350">
    <property type="entry name" value="Cystatin_sf"/>
</dbReference>
<dbReference type="EMBL" id="BSRL01000001">
    <property type="protein sequence ID" value="GLV67739.1"/>
    <property type="molecule type" value="Genomic_DNA"/>
</dbReference>
<organism evidence="2 4">
    <name type="scientific">Pectobacterium carotovorum subsp. carotovorum</name>
    <name type="common">Erwinia carotovora subsp. carotovora</name>
    <dbReference type="NCBI Taxonomy" id="555"/>
    <lineage>
        <taxon>Bacteria</taxon>
        <taxon>Pseudomonadati</taxon>
        <taxon>Pseudomonadota</taxon>
        <taxon>Gammaproteobacteria</taxon>
        <taxon>Enterobacterales</taxon>
        <taxon>Pectobacteriaceae</taxon>
        <taxon>Pectobacterium</taxon>
    </lineage>
</organism>
<dbReference type="EMBL" id="BRLF01000001">
    <property type="protein sequence ID" value="GKX45431.1"/>
    <property type="molecule type" value="Genomic_DNA"/>
</dbReference>
<reference evidence="1" key="1">
    <citation type="submission" date="2022-06" db="EMBL/GenBank/DDBJ databases">
        <title>Draft genome sequences of Pectobacterium carotovorum subsp. carotovorum str. NBRC12380.</title>
        <authorList>
            <person name="Wakabayashi Y."/>
            <person name="Kojima K."/>
        </authorList>
    </citation>
    <scope>NUCLEOTIDE SEQUENCE</scope>
    <source>
        <strain evidence="1">NBRC 12380</strain>
    </source>
</reference>
<evidence type="ECO:0000313" key="2">
    <source>
        <dbReference type="EMBL" id="GLV67739.1"/>
    </source>
</evidence>
<keyword evidence="3" id="KW-1185">Reference proteome</keyword>
<sequence>MMSDQLTGGWTAFRDLNDADKEIFKSTVHLLGVTYTPLFVATQVVSGTNYSFLTKGQVTSPEAPLKIVKIHIYKPLSGDAHITKIEEVLPQ</sequence>
<gene>
    <name evidence="2" type="ORF">Pcaca03_01830</name>
    <name evidence="1" type="ORF">SOASR016_01830</name>
</gene>
<comment type="caution">
    <text evidence="2">The sequence shown here is derived from an EMBL/GenBank/DDBJ whole genome shotgun (WGS) entry which is preliminary data.</text>
</comment>
<dbReference type="Proteomes" id="UP001165145">
    <property type="component" value="Unassembled WGS sequence"/>
</dbReference>
<proteinExistence type="predicted"/>
<dbReference type="SUPFAM" id="SSF54403">
    <property type="entry name" value="Cystatin/monellin"/>
    <property type="match status" value="1"/>
</dbReference>
<accession>A0AAI9KXV0</accession>
<evidence type="ECO:0000313" key="1">
    <source>
        <dbReference type="EMBL" id="GKX45431.1"/>
    </source>
</evidence>
<name>A0AAI9KXV0_PECCC</name>